<dbReference type="VEuPathDB" id="MicrosporidiaDB:H312_01982"/>
<feature type="compositionally biased region" description="Basic and acidic residues" evidence="1">
    <location>
        <begin position="184"/>
        <end position="222"/>
    </location>
</feature>
<evidence type="ECO:0000313" key="2">
    <source>
        <dbReference type="EMBL" id="KCZ80607.1"/>
    </source>
</evidence>
<sequence>MKENFFEENINNLSLTLLQDANLKKKYLSKAIKFIFYKIKDKNELLAKLKVLDEKRLYKDKAFKTQEEEILYTVFSIKEFDTDDSSFYACLEAIQLNDSNLNDVIGWYFTNTKYSTKFVKILVEELCKERHMNLIRRIEEMNEEMNIEESEEDSFDEYEEDLEEDSKDKMENSHCSDLEENDAVDLKDSCDNNEEKHLDDKKLTTESNDKNIEGNRNSKENTNEVEMQENGEEILSSAQLNAIRLALKGNKNVFLRDGIIKVLSKIMKHSSTAIESFFTVLMLLKLKDSSLKEPIKYYIKNLEKNELIQEYYFHGLRQEKIFMSVFNTIFRKIDNFNWEEFLQIIKEKKIKEIECLAQEKIPLHLLKNCEMVDIIKQQIRFMDIDELFIMQECKFKRVRDSIRTRLHFLSKKESKNDLENK</sequence>
<dbReference type="EMBL" id="KK365171">
    <property type="protein sequence ID" value="KCZ80607.1"/>
    <property type="molecule type" value="Genomic_DNA"/>
</dbReference>
<dbReference type="HOGENOM" id="CLU_777452_0_0_1"/>
<proteinExistence type="predicted"/>
<keyword evidence="3" id="KW-1185">Reference proteome</keyword>
<dbReference type="AlphaFoldDB" id="A0A059F0I8"/>
<feature type="region of interest" description="Disordered" evidence="1">
    <location>
        <begin position="144"/>
        <end position="225"/>
    </location>
</feature>
<dbReference type="OrthoDB" id="2191701at2759"/>
<protein>
    <submittedName>
        <fullName evidence="2">Uncharacterized protein</fullName>
    </submittedName>
</protein>
<reference evidence="3" key="1">
    <citation type="submission" date="2013-02" db="EMBL/GenBank/DDBJ databases">
        <authorList>
            <consortium name="The Broad Institute Genome Sequencing Platform"/>
            <person name="Cuomo C."/>
            <person name="Becnel J."/>
            <person name="Sanscrainte N."/>
            <person name="Walker B."/>
            <person name="Young S.K."/>
            <person name="Zeng Q."/>
            <person name="Gargeya S."/>
            <person name="Fitzgerald M."/>
            <person name="Haas B."/>
            <person name="Abouelleil A."/>
            <person name="Alvarado L."/>
            <person name="Arachchi H.M."/>
            <person name="Berlin A.M."/>
            <person name="Chapman S.B."/>
            <person name="Dewar J."/>
            <person name="Goldberg J."/>
            <person name="Griggs A."/>
            <person name="Gujja S."/>
            <person name="Hansen M."/>
            <person name="Howarth C."/>
            <person name="Imamovic A."/>
            <person name="Larimer J."/>
            <person name="McCowan C."/>
            <person name="Murphy C."/>
            <person name="Neiman D."/>
            <person name="Pearson M."/>
            <person name="Priest M."/>
            <person name="Roberts A."/>
            <person name="Saif S."/>
            <person name="Shea T."/>
            <person name="Sisk P."/>
            <person name="Sykes S."/>
            <person name="Wortman J."/>
            <person name="Nusbaum C."/>
            <person name="Birren B."/>
        </authorList>
    </citation>
    <scope>NUCLEOTIDE SEQUENCE [LARGE SCALE GENOMIC DNA]</scope>
    <source>
        <strain evidence="3">PRA339</strain>
    </source>
</reference>
<feature type="compositionally biased region" description="Basic and acidic residues" evidence="1">
    <location>
        <begin position="166"/>
        <end position="177"/>
    </location>
</feature>
<reference evidence="2 3" key="2">
    <citation type="submission" date="2014-03" db="EMBL/GenBank/DDBJ databases">
        <title>The Genome Sequence of Anncaliia algerae insect isolate PRA339.</title>
        <authorList>
            <consortium name="The Broad Institute Genome Sequencing Platform"/>
            <consortium name="The Broad Institute Genome Sequencing Center for Infectious Disease"/>
            <person name="Cuomo C."/>
            <person name="Becnel J."/>
            <person name="Sanscrainte N."/>
            <person name="Walker B."/>
            <person name="Young S.K."/>
            <person name="Zeng Q."/>
            <person name="Gargeya S."/>
            <person name="Fitzgerald M."/>
            <person name="Haas B."/>
            <person name="Abouelleil A."/>
            <person name="Alvarado L."/>
            <person name="Arachchi H.M."/>
            <person name="Berlin A.M."/>
            <person name="Chapman S.B."/>
            <person name="Dewar J."/>
            <person name="Goldberg J."/>
            <person name="Griggs A."/>
            <person name="Gujja S."/>
            <person name="Hansen M."/>
            <person name="Howarth C."/>
            <person name="Imamovic A."/>
            <person name="Larimer J."/>
            <person name="McCowan C."/>
            <person name="Murphy C."/>
            <person name="Neiman D."/>
            <person name="Pearson M."/>
            <person name="Priest M."/>
            <person name="Roberts A."/>
            <person name="Saif S."/>
            <person name="Shea T."/>
            <person name="Sisk P."/>
            <person name="Sykes S."/>
            <person name="Wortman J."/>
            <person name="Nusbaum C."/>
            <person name="Birren B."/>
        </authorList>
    </citation>
    <scope>NUCLEOTIDE SEQUENCE [LARGE SCALE GENOMIC DNA]</scope>
    <source>
        <strain evidence="2 3">PRA339</strain>
    </source>
</reference>
<organism evidence="2 3">
    <name type="scientific">Anncaliia algerae PRA339</name>
    <dbReference type="NCBI Taxonomy" id="1288291"/>
    <lineage>
        <taxon>Eukaryota</taxon>
        <taxon>Fungi</taxon>
        <taxon>Fungi incertae sedis</taxon>
        <taxon>Microsporidia</taxon>
        <taxon>Tubulinosematoidea</taxon>
        <taxon>Tubulinosematidae</taxon>
        <taxon>Anncaliia</taxon>
    </lineage>
</organism>
<evidence type="ECO:0000313" key="3">
    <source>
        <dbReference type="Proteomes" id="UP000030655"/>
    </source>
</evidence>
<accession>A0A059F0I8</accession>
<feature type="compositionally biased region" description="Acidic residues" evidence="1">
    <location>
        <begin position="144"/>
        <end position="165"/>
    </location>
</feature>
<name>A0A059F0I8_9MICR</name>
<evidence type="ECO:0000256" key="1">
    <source>
        <dbReference type="SAM" id="MobiDB-lite"/>
    </source>
</evidence>
<dbReference type="Proteomes" id="UP000030655">
    <property type="component" value="Unassembled WGS sequence"/>
</dbReference>
<gene>
    <name evidence="2" type="ORF">H312_01982</name>
</gene>